<dbReference type="EMBL" id="GG662639">
    <property type="protein sequence ID" value="EAR99349.2"/>
    <property type="molecule type" value="Genomic_DNA"/>
</dbReference>
<evidence type="ECO:0000313" key="2">
    <source>
        <dbReference type="EMBL" id="EAR99349.2"/>
    </source>
</evidence>
<dbReference type="Proteomes" id="UP000009168">
    <property type="component" value="Unassembled WGS sequence"/>
</dbReference>
<accession>I7LVM4</accession>
<reference evidence="3" key="1">
    <citation type="journal article" date="2006" name="PLoS Biol.">
        <title>Macronuclear genome sequence of the ciliate Tetrahymena thermophila, a model eukaryote.</title>
        <authorList>
            <person name="Eisen J.A."/>
            <person name="Coyne R.S."/>
            <person name="Wu M."/>
            <person name="Wu D."/>
            <person name="Thiagarajan M."/>
            <person name="Wortman J.R."/>
            <person name="Badger J.H."/>
            <person name="Ren Q."/>
            <person name="Amedeo P."/>
            <person name="Jones K.M."/>
            <person name="Tallon L.J."/>
            <person name="Delcher A.L."/>
            <person name="Salzberg S.L."/>
            <person name="Silva J.C."/>
            <person name="Haas B.J."/>
            <person name="Majoros W.H."/>
            <person name="Farzad M."/>
            <person name="Carlton J.M."/>
            <person name="Smith R.K. Jr."/>
            <person name="Garg J."/>
            <person name="Pearlman R.E."/>
            <person name="Karrer K.M."/>
            <person name="Sun L."/>
            <person name="Manning G."/>
            <person name="Elde N.C."/>
            <person name="Turkewitz A.P."/>
            <person name="Asai D.J."/>
            <person name="Wilkes D.E."/>
            <person name="Wang Y."/>
            <person name="Cai H."/>
            <person name="Collins K."/>
            <person name="Stewart B.A."/>
            <person name="Lee S.R."/>
            <person name="Wilamowska K."/>
            <person name="Weinberg Z."/>
            <person name="Ruzzo W.L."/>
            <person name="Wloga D."/>
            <person name="Gaertig J."/>
            <person name="Frankel J."/>
            <person name="Tsao C.-C."/>
            <person name="Gorovsky M.A."/>
            <person name="Keeling P.J."/>
            <person name="Waller R.F."/>
            <person name="Patron N.J."/>
            <person name="Cherry J.M."/>
            <person name="Stover N.A."/>
            <person name="Krieger C.J."/>
            <person name="del Toro C."/>
            <person name="Ryder H.F."/>
            <person name="Williamson S.C."/>
            <person name="Barbeau R.A."/>
            <person name="Hamilton E.P."/>
            <person name="Orias E."/>
        </authorList>
    </citation>
    <scope>NUCLEOTIDE SEQUENCE [LARGE SCALE GENOMIC DNA]</scope>
    <source>
        <strain evidence="3">SB210</strain>
    </source>
</reference>
<dbReference type="KEGG" id="tet:TTHERM_00131170"/>
<sequence length="140" mass="16718">MTDHAKKQHSNEYEVKEKEYKDQIATQQSQLKQQDITQFMVQKKVQSYPKLNKNQLLLLLSNYQLKKCFLYRYQSQCYFRSSQIYQSLNMKFLESHTAQKTFELVQKQLEKFDISTKQSQIQVFLVTNSAFIIALLALIF</sequence>
<dbReference type="InParanoid" id="I7LVM4"/>
<dbReference type="GeneID" id="7835774"/>
<feature type="transmembrane region" description="Helical" evidence="1">
    <location>
        <begin position="121"/>
        <end position="139"/>
    </location>
</feature>
<name>I7LVM4_TETTS</name>
<evidence type="ECO:0000256" key="1">
    <source>
        <dbReference type="SAM" id="Phobius"/>
    </source>
</evidence>
<organism evidence="2 3">
    <name type="scientific">Tetrahymena thermophila (strain SB210)</name>
    <dbReference type="NCBI Taxonomy" id="312017"/>
    <lineage>
        <taxon>Eukaryota</taxon>
        <taxon>Sar</taxon>
        <taxon>Alveolata</taxon>
        <taxon>Ciliophora</taxon>
        <taxon>Intramacronucleata</taxon>
        <taxon>Oligohymenophorea</taxon>
        <taxon>Hymenostomatida</taxon>
        <taxon>Tetrahymenina</taxon>
        <taxon>Tetrahymenidae</taxon>
        <taxon>Tetrahymena</taxon>
    </lineage>
</organism>
<keyword evidence="1 2" id="KW-0812">Transmembrane</keyword>
<keyword evidence="1" id="KW-0472">Membrane</keyword>
<keyword evidence="1" id="KW-1133">Transmembrane helix</keyword>
<dbReference type="AlphaFoldDB" id="I7LVM4"/>
<gene>
    <name evidence="2" type="ORF">TTHERM_00131170</name>
</gene>
<evidence type="ECO:0000313" key="3">
    <source>
        <dbReference type="Proteomes" id="UP000009168"/>
    </source>
</evidence>
<dbReference type="RefSeq" id="XP_001019594.2">
    <property type="nucleotide sequence ID" value="XM_001019594.2"/>
</dbReference>
<proteinExistence type="predicted"/>
<keyword evidence="3" id="KW-1185">Reference proteome</keyword>
<protein>
    <submittedName>
        <fullName evidence="2">Transmembrane protein, putative</fullName>
    </submittedName>
</protein>